<dbReference type="EMBL" id="JACIBY010000005">
    <property type="protein sequence ID" value="MBB3838595.1"/>
    <property type="molecule type" value="Genomic_DNA"/>
</dbReference>
<evidence type="ECO:0000313" key="3">
    <source>
        <dbReference type="Proteomes" id="UP000541352"/>
    </source>
</evidence>
<feature type="region of interest" description="Disordered" evidence="1">
    <location>
        <begin position="1"/>
        <end position="29"/>
    </location>
</feature>
<feature type="compositionally biased region" description="Basic and acidic residues" evidence="1">
    <location>
        <begin position="19"/>
        <end position="29"/>
    </location>
</feature>
<comment type="caution">
    <text evidence="2">The sequence shown here is derived from an EMBL/GenBank/DDBJ whole genome shotgun (WGS) entry which is preliminary data.</text>
</comment>
<accession>A0A7W5ZK20</accession>
<keyword evidence="3" id="KW-1185">Reference proteome</keyword>
<name>A0A7W5ZK20_9BACT</name>
<reference evidence="2 3" key="1">
    <citation type="submission" date="2020-08" db="EMBL/GenBank/DDBJ databases">
        <title>Genomic Encyclopedia of Type Strains, Phase IV (KMG-IV): sequencing the most valuable type-strain genomes for metagenomic binning, comparative biology and taxonomic classification.</title>
        <authorList>
            <person name="Goeker M."/>
        </authorList>
    </citation>
    <scope>NUCLEOTIDE SEQUENCE [LARGE SCALE GENOMIC DNA]</scope>
    <source>
        <strain evidence="2 3">DSM 17976</strain>
    </source>
</reference>
<sequence>MSNFNDDENFSFEENFDPEEAKHNYEQERSRVESLPIMKQAREIYKIVDSLMSLIEDDGCFMDHYRETIFQDAALIRAKIAAAEGADLYSLRMENAVLVKIHARSLEAHTYGLEMMDFKEVHYLEVLREAIEDFRLLFIQWVASFDKANDIQDNWGQLFC</sequence>
<organism evidence="2 3">
    <name type="scientific">Runella defluvii</name>
    <dbReference type="NCBI Taxonomy" id="370973"/>
    <lineage>
        <taxon>Bacteria</taxon>
        <taxon>Pseudomonadati</taxon>
        <taxon>Bacteroidota</taxon>
        <taxon>Cytophagia</taxon>
        <taxon>Cytophagales</taxon>
        <taxon>Spirosomataceae</taxon>
        <taxon>Runella</taxon>
    </lineage>
</organism>
<dbReference type="Proteomes" id="UP000541352">
    <property type="component" value="Unassembled WGS sequence"/>
</dbReference>
<protein>
    <submittedName>
        <fullName evidence="2">Uncharacterized protein</fullName>
    </submittedName>
</protein>
<dbReference type="RefSeq" id="WP_051398100.1">
    <property type="nucleotide sequence ID" value="NZ_JACIBY010000005.1"/>
</dbReference>
<gene>
    <name evidence="2" type="ORF">FHS57_002601</name>
</gene>
<proteinExistence type="predicted"/>
<feature type="compositionally biased region" description="Acidic residues" evidence="1">
    <location>
        <begin position="1"/>
        <end position="18"/>
    </location>
</feature>
<evidence type="ECO:0000313" key="2">
    <source>
        <dbReference type="EMBL" id="MBB3838595.1"/>
    </source>
</evidence>
<dbReference type="AlphaFoldDB" id="A0A7W5ZK20"/>
<evidence type="ECO:0000256" key="1">
    <source>
        <dbReference type="SAM" id="MobiDB-lite"/>
    </source>
</evidence>